<dbReference type="RefSeq" id="WP_090018358.1">
    <property type="nucleotide sequence ID" value="NZ_FNCE01000001.1"/>
</dbReference>
<evidence type="ECO:0000256" key="1">
    <source>
        <dbReference type="ARBA" id="ARBA00022741"/>
    </source>
</evidence>
<dbReference type="AlphaFoldDB" id="A0A1G7LQW6"/>
<dbReference type="InterPro" id="IPR045851">
    <property type="entry name" value="AMP-bd_C_sf"/>
</dbReference>
<feature type="region of interest" description="Disordered" evidence="4">
    <location>
        <begin position="1"/>
        <end position="28"/>
    </location>
</feature>
<evidence type="ECO:0000256" key="3">
    <source>
        <dbReference type="ARBA" id="ARBA00024484"/>
    </source>
</evidence>
<sequence>MADAHAGDKAATRTQDAGADTPVQPAGEWPNLPAAFFDLAHRHGERPFLWSRRGGQWTPSSWTEIARQVRALTHGLIRLGLEPGERVVLVADNRPAFFVADMAIMTAGAVTVPAYTTNTRADHEHVLADSGAALAIVATPQLGERLLPAAASVESCRRAILIDNPDKAPADAPPLSAWADVMADGAKDDDGAAPGTPAAPDDTACFIYTSGTGGAPKGVMLSHANVLANCRMAETLLKPVLDDEIFLSFLPLSHSYEHTAGQFLPMILGAQIYYSRGVEHLASEMTEVRPTMMTAVPRLYESMHQRIRRGVRKGSRLQRLLFQRALQLGKQRYRHGRLPLWLRPADALLDRLVRDKVRARFGGRLKGMVSGGAPLDPEIGLFFTALGLRILQGYGQTEASPVVACNPPAKPKLHTVGPPLDGCEVRIAEDGEILVRGPNVMKGYWRLPEETARTVHDGWLYTGDIGGFDHEGYLMVTDRKKDIVVLSGGDTLSPARVENVLTRQPEVAQAMVHGDGRPHLVALLVPDETFLQQWAAANGKPHDLASLHDDPALADALETAVQRVNGELSVSEKVRRFAIPPEAFTIDNDLLTPTMKIRRHKIRAAYGTLLEQLY</sequence>
<keyword evidence="7" id="KW-1185">Reference proteome</keyword>
<dbReference type="CDD" id="cd05907">
    <property type="entry name" value="VL_LC_FACS_like"/>
    <property type="match status" value="1"/>
</dbReference>
<dbReference type="GO" id="GO:0016020">
    <property type="term" value="C:membrane"/>
    <property type="evidence" value="ECO:0007669"/>
    <property type="project" value="TreeGrafter"/>
</dbReference>
<evidence type="ECO:0000313" key="7">
    <source>
        <dbReference type="Proteomes" id="UP000199415"/>
    </source>
</evidence>
<dbReference type="EMBL" id="FNCE01000001">
    <property type="protein sequence ID" value="SDF51369.1"/>
    <property type="molecule type" value="Genomic_DNA"/>
</dbReference>
<feature type="domain" description="AMP-dependent synthetase/ligase" evidence="5">
    <location>
        <begin position="39"/>
        <end position="445"/>
    </location>
</feature>
<gene>
    <name evidence="6" type="ORF">SAMN05216241_101328</name>
</gene>
<name>A0A1G7LQW6_9PROT</name>
<dbReference type="GO" id="GO:0005524">
    <property type="term" value="F:ATP binding"/>
    <property type="evidence" value="ECO:0007669"/>
    <property type="project" value="UniProtKB-KW"/>
</dbReference>
<evidence type="ECO:0000256" key="2">
    <source>
        <dbReference type="ARBA" id="ARBA00022840"/>
    </source>
</evidence>
<organism evidence="6 7">
    <name type="scientific">Limimonas halophila</name>
    <dbReference type="NCBI Taxonomy" id="1082479"/>
    <lineage>
        <taxon>Bacteria</taxon>
        <taxon>Pseudomonadati</taxon>
        <taxon>Pseudomonadota</taxon>
        <taxon>Alphaproteobacteria</taxon>
        <taxon>Rhodospirillales</taxon>
        <taxon>Rhodovibrionaceae</taxon>
        <taxon>Limimonas</taxon>
    </lineage>
</organism>
<dbReference type="Proteomes" id="UP000199415">
    <property type="component" value="Unassembled WGS sequence"/>
</dbReference>
<dbReference type="GO" id="GO:0004467">
    <property type="term" value="F:long-chain fatty acid-CoA ligase activity"/>
    <property type="evidence" value="ECO:0007669"/>
    <property type="project" value="UniProtKB-EC"/>
</dbReference>
<dbReference type="InterPro" id="IPR000873">
    <property type="entry name" value="AMP-dep_synth/lig_dom"/>
</dbReference>
<dbReference type="Pfam" id="PF23562">
    <property type="entry name" value="AMP-binding_C_3"/>
    <property type="match status" value="1"/>
</dbReference>
<dbReference type="PANTHER" id="PTHR43272">
    <property type="entry name" value="LONG-CHAIN-FATTY-ACID--COA LIGASE"/>
    <property type="match status" value="1"/>
</dbReference>
<dbReference type="OrthoDB" id="9803968at2"/>
<evidence type="ECO:0000259" key="5">
    <source>
        <dbReference type="Pfam" id="PF00501"/>
    </source>
</evidence>
<dbReference type="Gene3D" id="3.40.50.12780">
    <property type="entry name" value="N-terminal domain of ligase-like"/>
    <property type="match status" value="1"/>
</dbReference>
<reference evidence="6 7" key="1">
    <citation type="submission" date="2016-10" db="EMBL/GenBank/DDBJ databases">
        <authorList>
            <person name="de Groot N.N."/>
        </authorList>
    </citation>
    <scope>NUCLEOTIDE SEQUENCE [LARGE SCALE GENOMIC DNA]</scope>
    <source>
        <strain evidence="6 7">DSM 25584</strain>
    </source>
</reference>
<accession>A0A1G7LQW6</accession>
<evidence type="ECO:0000313" key="6">
    <source>
        <dbReference type="EMBL" id="SDF51369.1"/>
    </source>
</evidence>
<dbReference type="Gene3D" id="3.30.300.30">
    <property type="match status" value="1"/>
</dbReference>
<protein>
    <submittedName>
        <fullName evidence="6">Long-chain acyl-CoA synthetase</fullName>
    </submittedName>
</protein>
<dbReference type="STRING" id="1082479.SAMN05216241_101328"/>
<keyword evidence="2" id="KW-0067">ATP-binding</keyword>
<comment type="catalytic activity">
    <reaction evidence="3">
        <text>a long-chain fatty acid + ATP + CoA = a long-chain fatty acyl-CoA + AMP + diphosphate</text>
        <dbReference type="Rhea" id="RHEA:15421"/>
        <dbReference type="ChEBI" id="CHEBI:30616"/>
        <dbReference type="ChEBI" id="CHEBI:33019"/>
        <dbReference type="ChEBI" id="CHEBI:57287"/>
        <dbReference type="ChEBI" id="CHEBI:57560"/>
        <dbReference type="ChEBI" id="CHEBI:83139"/>
        <dbReference type="ChEBI" id="CHEBI:456215"/>
        <dbReference type="EC" id="6.2.1.3"/>
    </reaction>
    <physiologicalReaction direction="left-to-right" evidence="3">
        <dbReference type="Rhea" id="RHEA:15422"/>
    </physiologicalReaction>
</comment>
<dbReference type="Pfam" id="PF00501">
    <property type="entry name" value="AMP-binding"/>
    <property type="match status" value="1"/>
</dbReference>
<proteinExistence type="predicted"/>
<dbReference type="InterPro" id="IPR042099">
    <property type="entry name" value="ANL_N_sf"/>
</dbReference>
<keyword evidence="1" id="KW-0547">Nucleotide-binding</keyword>
<dbReference type="SUPFAM" id="SSF56801">
    <property type="entry name" value="Acetyl-CoA synthetase-like"/>
    <property type="match status" value="1"/>
</dbReference>
<feature type="compositionally biased region" description="Basic and acidic residues" evidence="4">
    <location>
        <begin position="1"/>
        <end position="11"/>
    </location>
</feature>
<evidence type="ECO:0000256" key="4">
    <source>
        <dbReference type="SAM" id="MobiDB-lite"/>
    </source>
</evidence>
<dbReference type="PANTHER" id="PTHR43272:SF33">
    <property type="entry name" value="AMP-BINDING DOMAIN-CONTAINING PROTEIN-RELATED"/>
    <property type="match status" value="1"/>
</dbReference>